<accession>L0EI24</accession>
<evidence type="ECO:0008006" key="4">
    <source>
        <dbReference type="Google" id="ProtNLM"/>
    </source>
</evidence>
<dbReference type="AlphaFoldDB" id="L0EI24"/>
<dbReference type="InterPro" id="IPR011044">
    <property type="entry name" value="Quino_amine_DH_bsu"/>
</dbReference>
<name>L0EI24_THECK</name>
<dbReference type="KEGG" id="tco:Theco_3406"/>
<evidence type="ECO:0000256" key="1">
    <source>
        <dbReference type="SAM" id="MobiDB-lite"/>
    </source>
</evidence>
<organism evidence="2 3">
    <name type="scientific">Thermobacillus composti (strain DSM 18247 / JCM 13945 / KWC4)</name>
    <dbReference type="NCBI Taxonomy" id="717605"/>
    <lineage>
        <taxon>Bacteria</taxon>
        <taxon>Bacillati</taxon>
        <taxon>Bacillota</taxon>
        <taxon>Bacilli</taxon>
        <taxon>Bacillales</taxon>
        <taxon>Paenibacillaceae</taxon>
        <taxon>Thermobacillus</taxon>
    </lineage>
</organism>
<dbReference type="EMBL" id="CP003255">
    <property type="protein sequence ID" value="AGA59452.1"/>
    <property type="molecule type" value="Genomic_DNA"/>
</dbReference>
<evidence type="ECO:0000313" key="2">
    <source>
        <dbReference type="EMBL" id="AGA59452.1"/>
    </source>
</evidence>
<dbReference type="Proteomes" id="UP000010795">
    <property type="component" value="Chromosome"/>
</dbReference>
<gene>
    <name evidence="2" type="ordered locus">Theco_3406</name>
</gene>
<sequence>MTGMRAATGGSRREIILGRMLLLTVLAAVLVLSACADKAGKEANPAQQTTNVSQDGEKGVTDPSSDSTQGEDERPLSPFTYEISRSADADPATWERGIRDYVLAGETHAYHVTFSHPVDHASVESQGLVAEGLEVEYDWHSDSAVTVRLRWEDTAATEEYGDFYFGFGHARAADGLARPVQEDHGIFIQPTRPKTFAFFDPSTGNRDTFLKSLISYTRLDRSPSGKDVLAEETAARESFFVYHYTLLDREGNRLMLLDAASPVWLRDDDVLLYRKDRSIVLYDVGTGLEQVVWAASAPVEWVYFDYHAPSGKLVVVTLHENEKRELEGDLYLHEQVTDREPRVFRDVFRDSGQYMGVYPEGVKFIDGDKLFVEYIENRDTYHRERRVMDWTTGELIALEPADDMLPLTRGSVLKHAEGKWQIVGLADDGARPLAVDDGQWYRAIPVNEDWVALIAGGDAADLLHVPTASIHAMKERLMVPFPWSGEAAYSIPELNR</sequence>
<reference evidence="3" key="1">
    <citation type="submission" date="2012-01" db="EMBL/GenBank/DDBJ databases">
        <title>Complete sequence of chromosome of Thermobacillus composti KWC4.</title>
        <authorList>
            <person name="Lucas S."/>
            <person name="Han J."/>
            <person name="Lapidus A."/>
            <person name="Cheng J.-F."/>
            <person name="Goodwin L."/>
            <person name="Pitluck S."/>
            <person name="Peters L."/>
            <person name="Ovchinnikova G."/>
            <person name="Teshima H."/>
            <person name="Detter J.C."/>
            <person name="Han C."/>
            <person name="Tapia R."/>
            <person name="Land M."/>
            <person name="Hauser L."/>
            <person name="Kyrpides N."/>
            <person name="Ivanova N."/>
            <person name="Pagani I."/>
            <person name="Anderson I."/>
            <person name="Woyke T."/>
        </authorList>
    </citation>
    <scope>NUCLEOTIDE SEQUENCE [LARGE SCALE GENOMIC DNA]</scope>
    <source>
        <strain evidence="3">DSM 18247 / JCM 13945 / KWC4</strain>
    </source>
</reference>
<keyword evidence="3" id="KW-1185">Reference proteome</keyword>
<proteinExistence type="predicted"/>
<feature type="region of interest" description="Disordered" evidence="1">
    <location>
        <begin position="40"/>
        <end position="82"/>
    </location>
</feature>
<dbReference type="SUPFAM" id="SSF50969">
    <property type="entry name" value="YVTN repeat-like/Quinoprotein amine dehydrogenase"/>
    <property type="match status" value="1"/>
</dbReference>
<feature type="compositionally biased region" description="Polar residues" evidence="1">
    <location>
        <begin position="45"/>
        <end position="54"/>
    </location>
</feature>
<evidence type="ECO:0000313" key="3">
    <source>
        <dbReference type="Proteomes" id="UP000010795"/>
    </source>
</evidence>
<dbReference type="HOGENOM" id="CLU_549718_0_0_9"/>
<dbReference type="PROSITE" id="PS51257">
    <property type="entry name" value="PROKAR_LIPOPROTEIN"/>
    <property type="match status" value="1"/>
</dbReference>
<protein>
    <recommendedName>
        <fullName evidence="4">Lipoprotein</fullName>
    </recommendedName>
</protein>
<dbReference type="STRING" id="717605.Theco_3406"/>